<dbReference type="InterPro" id="IPR005162">
    <property type="entry name" value="Retrotrans_gag_dom"/>
</dbReference>
<protein>
    <submittedName>
        <fullName evidence="4">Retrotransposon gag domain</fullName>
    </submittedName>
</protein>
<evidence type="ECO:0000259" key="3">
    <source>
        <dbReference type="Pfam" id="PF03732"/>
    </source>
</evidence>
<comment type="caution">
    <text evidence="4">The sequence shown here is derived from an EMBL/GenBank/DDBJ whole genome shotgun (WGS) entry which is preliminary data.</text>
</comment>
<proteinExistence type="predicted"/>
<feature type="compositionally biased region" description="Basic and acidic residues" evidence="1">
    <location>
        <begin position="645"/>
        <end position="654"/>
    </location>
</feature>
<reference evidence="4 5" key="1">
    <citation type="submission" date="2020-12" db="EMBL/GenBank/DDBJ databases">
        <title>Concerted genomic and epigenomic changes stabilize Arabidopsis allopolyploids.</title>
        <authorList>
            <person name="Chen Z."/>
        </authorList>
    </citation>
    <scope>NUCLEOTIDE SEQUENCE [LARGE SCALE GENOMIC DNA]</scope>
    <source>
        <strain evidence="4">As9502</strain>
        <tissue evidence="4">Leaf</tissue>
    </source>
</reference>
<feature type="domain" description="Arabidopsis retrotransposon Orf1 C-terminal" evidence="2">
    <location>
        <begin position="921"/>
        <end position="1216"/>
    </location>
</feature>
<organism evidence="4 5">
    <name type="scientific">Arabidopsis suecica</name>
    <name type="common">Swedish thale-cress</name>
    <name type="synonym">Cardaminopsis suecica</name>
    <dbReference type="NCBI Taxonomy" id="45249"/>
    <lineage>
        <taxon>Eukaryota</taxon>
        <taxon>Viridiplantae</taxon>
        <taxon>Streptophyta</taxon>
        <taxon>Embryophyta</taxon>
        <taxon>Tracheophyta</taxon>
        <taxon>Spermatophyta</taxon>
        <taxon>Magnoliopsida</taxon>
        <taxon>eudicotyledons</taxon>
        <taxon>Gunneridae</taxon>
        <taxon>Pentapetalae</taxon>
        <taxon>rosids</taxon>
        <taxon>malvids</taxon>
        <taxon>Brassicales</taxon>
        <taxon>Brassicaceae</taxon>
        <taxon>Camelineae</taxon>
        <taxon>Arabidopsis</taxon>
    </lineage>
</organism>
<dbReference type="OrthoDB" id="1112103at2759"/>
<dbReference type="InterPro" id="IPR004312">
    <property type="entry name" value="ATHILA_Orf1_C"/>
</dbReference>
<feature type="region of interest" description="Disordered" evidence="1">
    <location>
        <begin position="712"/>
        <end position="784"/>
    </location>
</feature>
<evidence type="ECO:0000259" key="2">
    <source>
        <dbReference type="Pfam" id="PF03078"/>
    </source>
</evidence>
<feature type="compositionally biased region" description="Polar residues" evidence="1">
    <location>
        <begin position="734"/>
        <end position="760"/>
    </location>
</feature>
<feature type="domain" description="Retrotransposon gag" evidence="3">
    <location>
        <begin position="205"/>
        <end position="249"/>
    </location>
</feature>
<feature type="compositionally biased region" description="Polar residues" evidence="1">
    <location>
        <begin position="629"/>
        <end position="643"/>
    </location>
</feature>
<keyword evidence="5" id="KW-1185">Reference proteome</keyword>
<feature type="region of interest" description="Disordered" evidence="1">
    <location>
        <begin position="322"/>
        <end position="344"/>
    </location>
</feature>
<dbReference type="EMBL" id="JAEFBJ010000120">
    <property type="protein sequence ID" value="KAG7529788.1"/>
    <property type="molecule type" value="Genomic_DNA"/>
</dbReference>
<feature type="compositionally biased region" description="Low complexity" evidence="1">
    <location>
        <begin position="322"/>
        <end position="342"/>
    </location>
</feature>
<feature type="region of interest" description="Disordered" evidence="1">
    <location>
        <begin position="623"/>
        <end position="699"/>
    </location>
</feature>
<feature type="compositionally biased region" description="Basic and acidic residues" evidence="1">
    <location>
        <begin position="1336"/>
        <end position="1361"/>
    </location>
</feature>
<evidence type="ECO:0000256" key="1">
    <source>
        <dbReference type="SAM" id="MobiDB-lite"/>
    </source>
</evidence>
<dbReference type="PANTHER" id="PTHR33067">
    <property type="entry name" value="RNA-DIRECTED DNA POLYMERASE-RELATED"/>
    <property type="match status" value="1"/>
</dbReference>
<evidence type="ECO:0000313" key="5">
    <source>
        <dbReference type="Proteomes" id="UP000694251"/>
    </source>
</evidence>
<accession>A0A8T1XIC5</accession>
<dbReference type="Pfam" id="PF03078">
    <property type="entry name" value="ATHILA"/>
    <property type="match status" value="2"/>
</dbReference>
<name>A0A8T1XIC5_ARASU</name>
<feature type="compositionally biased region" description="Polar residues" evidence="1">
    <location>
        <begin position="673"/>
        <end position="683"/>
    </location>
</feature>
<dbReference type="Proteomes" id="UP000694251">
    <property type="component" value="Unassembled WGS sequence"/>
</dbReference>
<sequence length="1419" mass="160777">MTPLDPLVEYHFVTPPDDHSTVHSTTLLDPLVEYFLHHHRHYSIKHSITSSESTQIRTQPDKLSTRKRRGEEEVFGSGLELHPITKPISAHYHSMGRAIMYYESPASPVGTRCMQTRSQGNQNLLFNDNIDRIVCQLRTQTETDTMAAVVDEQVQPNNIGAGDAPRNHNQRNGIVPPAVQNNNFEIKSGLIAMVKSNKRTHSITWTNKAHQWEKSLPQGSITSWNDCKKAFLAKFFSNSRTARLRNDISASLLSTLYRGVLPKIRMLLDTASNGNFLNKDVEEGWELDQVYRSQQQNQPKPFFPYNQGQGYVPKQQYQGNYQQQLPTPGFTQQQQQPASTTPDSDLKNMLRQILQGQAAGAMDLAKKMAEIHNKVDCKFNDLNIKLEALTSKIEISVVGLDHSAGSRFQTQSNLDEKAAIIERMVKRFKPAPLPSRALPWKFRKAWIERYNSLAEKQLDEMEAMMPLIEVLNLIPDPHKDVRKSILERIKIYQDSEDECDAIPSRTTVKRSVQEKLEDPRTFTLPCSIGQLVFSNCLCDLGASVSLMPLSVARKLELTLYRPCDLTMILADRPKDPLILGRPFLASVGAMIDVKDGRISLNLGKHIKLQLDINETSQRIVVEEKIRAQPQPSNSITRPSTASTPDLRDLKKKSDEQEETIEKLAQTVEELKKGSSQQRTVLQDKQTDRGPPPLTFVPPRVFRDNKISSLLPHHSISPYPSPPLDPTSSLPTDAISPSQHSLDQTSPSLSLSKHSTTQKHSISPLRLRLPSHSTTTQPPPLAPPPSFSLSLDDGTSFAISPFSLLTPPLLSIHRLLDRRTFTVSPSPPFHSISPFILQHSSLDLASHSLDRKSTSASTSISFSQLSILTEINMSNYSGESSMDADYNFDEAESWSTGPERERQAYESFRAETQRSVARRNDRRAEIARGKRAMTSRYELIDEDIDVEYEPKSWHRETKLLNRPDEVTVEEYIRLFELNDLCGTRYPCYETLAQLGLLEDVQHLFEKCHLETLMSYPYVAYKKETIEFLSTLQVEMYQGLTADELESEGLGFLTFSVNEQRYQLSIKSLEGLFGFPSGKGTKPKFEREELKDLWLTIGNDMALNSAKSMSNQIRSPVIRYYQHSVANVLYSRESTGTVSNTDMEMIDSALKGILRRTKGKKEVGAPQREEEGARSPLCGGVVTPILIACGVPLTSPGFDPRMMDLDHLRRCEFLDHDMGENIDFKPARDYLYFESAPPIDDNVPTTEATEDEIVETDEDREEEYDTSMYHFSEHIPPARESKSLSKAHRNNNKLQRWCTKQDRLLIKCFKAIKFLTDKLSCSSSTTAIPQGEPPQDMPSRRYDAPEPSRHSPEPSHHRPEPNDRVVPPFPARHSSFEPRELGRKKKAALARSGSRSTRLLLSRSLRDRGVGRSRRREVEYH</sequence>
<evidence type="ECO:0000313" key="4">
    <source>
        <dbReference type="EMBL" id="KAG7529788.1"/>
    </source>
</evidence>
<gene>
    <name evidence="4" type="ORF">ISN44_Un120g000010</name>
</gene>
<dbReference type="Pfam" id="PF03732">
    <property type="entry name" value="Retrotrans_gag"/>
    <property type="match status" value="1"/>
</dbReference>
<dbReference type="PANTHER" id="PTHR33067:SF31">
    <property type="entry name" value="RNA-DIRECTED DNA POLYMERASE"/>
    <property type="match status" value="1"/>
</dbReference>
<feature type="region of interest" description="Disordered" evidence="1">
    <location>
        <begin position="1320"/>
        <end position="1395"/>
    </location>
</feature>
<feature type="domain" description="Arabidopsis retrotransposon Orf1 C-terminal" evidence="2">
    <location>
        <begin position="1217"/>
        <end position="1324"/>
    </location>
</feature>